<sequence length="64" mass="6989">MDTSSPTPPDDVSDADWAEQHTTTDPFEEFDAAPTVPVQRTTVEADQVDVAEQAEVVPLTDDEE</sequence>
<dbReference type="RefSeq" id="WP_344812542.1">
    <property type="nucleotide sequence ID" value="NZ_BAAAYX010000009.1"/>
</dbReference>
<name>A0ABP7DL71_9ACTN</name>
<dbReference type="EMBL" id="BAAAYX010000009">
    <property type="protein sequence ID" value="GAA3705264.1"/>
    <property type="molecule type" value="Genomic_DNA"/>
</dbReference>
<accession>A0ABP7DL71</accession>
<reference evidence="3" key="1">
    <citation type="journal article" date="2019" name="Int. J. Syst. Evol. Microbiol.">
        <title>The Global Catalogue of Microorganisms (GCM) 10K type strain sequencing project: providing services to taxonomists for standard genome sequencing and annotation.</title>
        <authorList>
            <consortium name="The Broad Institute Genomics Platform"/>
            <consortium name="The Broad Institute Genome Sequencing Center for Infectious Disease"/>
            <person name="Wu L."/>
            <person name="Ma J."/>
        </authorList>
    </citation>
    <scope>NUCLEOTIDE SEQUENCE [LARGE SCALE GENOMIC DNA]</scope>
    <source>
        <strain evidence="3">JCM 16548</strain>
    </source>
</reference>
<evidence type="ECO:0000313" key="3">
    <source>
        <dbReference type="Proteomes" id="UP001500051"/>
    </source>
</evidence>
<feature type="region of interest" description="Disordered" evidence="1">
    <location>
        <begin position="1"/>
        <end position="64"/>
    </location>
</feature>
<evidence type="ECO:0000256" key="1">
    <source>
        <dbReference type="SAM" id="MobiDB-lite"/>
    </source>
</evidence>
<comment type="caution">
    <text evidence="2">The sequence shown here is derived from an EMBL/GenBank/DDBJ whole genome shotgun (WGS) entry which is preliminary data.</text>
</comment>
<protein>
    <submittedName>
        <fullName evidence="2">Uncharacterized protein</fullName>
    </submittedName>
</protein>
<gene>
    <name evidence="2" type="ORF">GCM10022204_23410</name>
</gene>
<evidence type="ECO:0000313" key="2">
    <source>
        <dbReference type="EMBL" id="GAA3705264.1"/>
    </source>
</evidence>
<organism evidence="2 3">
    <name type="scientific">Microlunatus aurantiacus</name>
    <dbReference type="NCBI Taxonomy" id="446786"/>
    <lineage>
        <taxon>Bacteria</taxon>
        <taxon>Bacillati</taxon>
        <taxon>Actinomycetota</taxon>
        <taxon>Actinomycetes</taxon>
        <taxon>Propionibacteriales</taxon>
        <taxon>Propionibacteriaceae</taxon>
        <taxon>Microlunatus</taxon>
    </lineage>
</organism>
<keyword evidence="3" id="KW-1185">Reference proteome</keyword>
<proteinExistence type="predicted"/>
<dbReference type="Proteomes" id="UP001500051">
    <property type="component" value="Unassembled WGS sequence"/>
</dbReference>